<keyword evidence="3 6" id="KW-0560">Oxidoreductase</keyword>
<feature type="binding site" evidence="5">
    <location>
        <begin position="69"/>
        <end position="70"/>
    </location>
    <ligand>
        <name>FAD</name>
        <dbReference type="ChEBI" id="CHEBI:57692"/>
    </ligand>
</feature>
<protein>
    <recommendedName>
        <fullName evidence="6">Amine oxidase</fullName>
        <ecNumber evidence="6">1.4.3.-</ecNumber>
    </recommendedName>
</protein>
<dbReference type="SUPFAM" id="SSF51905">
    <property type="entry name" value="FAD/NAD(P)-binding domain"/>
    <property type="match status" value="1"/>
</dbReference>
<evidence type="ECO:0000256" key="6">
    <source>
        <dbReference type="RuleBase" id="RU362067"/>
    </source>
</evidence>
<dbReference type="GO" id="GO:0097621">
    <property type="term" value="F:monoamine oxidase activity"/>
    <property type="evidence" value="ECO:0007669"/>
    <property type="project" value="UniProtKB-EC"/>
</dbReference>
<dbReference type="EC" id="1.4.3.-" evidence="6"/>
<dbReference type="InterPro" id="IPR050703">
    <property type="entry name" value="Flavin_MAO"/>
</dbReference>
<dbReference type="PANTHER" id="PTHR43563:SF1">
    <property type="entry name" value="AMINE OXIDASE [FLAVIN-CONTAINING] B"/>
    <property type="match status" value="1"/>
</dbReference>
<dbReference type="Gene3D" id="3.90.660.10">
    <property type="match status" value="2"/>
</dbReference>
<dbReference type="RefSeq" id="XP_046065151.1">
    <property type="nucleotide sequence ID" value="XM_046212833.1"/>
</dbReference>
<proteinExistence type="inferred from homology"/>
<evidence type="ECO:0000256" key="5">
    <source>
        <dbReference type="PIRSR" id="PIRSR601613-1"/>
    </source>
</evidence>
<evidence type="ECO:0000256" key="3">
    <source>
        <dbReference type="ARBA" id="ARBA00023002"/>
    </source>
</evidence>
<comment type="caution">
    <text evidence="8">The sequence shown here is derived from an EMBL/GenBank/DDBJ whole genome shotgun (WGS) entry which is preliminary data.</text>
</comment>
<dbReference type="GeneID" id="70243120"/>
<keyword evidence="6" id="KW-0285">Flavoprotein</keyword>
<dbReference type="Pfam" id="PF01593">
    <property type="entry name" value="Amino_oxidase"/>
    <property type="match status" value="1"/>
</dbReference>
<evidence type="ECO:0000256" key="1">
    <source>
        <dbReference type="ARBA" id="ARBA00001974"/>
    </source>
</evidence>
<evidence type="ECO:0000313" key="8">
    <source>
        <dbReference type="EMBL" id="KAH8688665.1"/>
    </source>
</evidence>
<dbReference type="PANTHER" id="PTHR43563">
    <property type="entry name" value="AMINE OXIDASE"/>
    <property type="match status" value="1"/>
</dbReference>
<dbReference type="Gene3D" id="3.50.50.60">
    <property type="entry name" value="FAD/NAD(P)-binding domain"/>
    <property type="match status" value="2"/>
</dbReference>
<dbReference type="PRINTS" id="PR00757">
    <property type="entry name" value="AMINEOXDASEF"/>
</dbReference>
<gene>
    <name evidence="8" type="ORF">BGW36DRAFT_331507</name>
</gene>
<dbReference type="InterPro" id="IPR002937">
    <property type="entry name" value="Amino_oxidase"/>
</dbReference>
<feature type="binding site" evidence="5">
    <location>
        <position position="50"/>
    </location>
    <ligand>
        <name>FAD</name>
        <dbReference type="ChEBI" id="CHEBI:57692"/>
    </ligand>
</feature>
<dbReference type="EMBL" id="JAJTJA010000018">
    <property type="protein sequence ID" value="KAH8688665.1"/>
    <property type="molecule type" value="Genomic_DNA"/>
</dbReference>
<feature type="domain" description="Amine oxidase" evidence="7">
    <location>
        <begin position="50"/>
        <end position="486"/>
    </location>
</feature>
<dbReference type="Proteomes" id="UP001201262">
    <property type="component" value="Unassembled WGS sequence"/>
</dbReference>
<evidence type="ECO:0000259" key="7">
    <source>
        <dbReference type="Pfam" id="PF01593"/>
    </source>
</evidence>
<evidence type="ECO:0000313" key="9">
    <source>
        <dbReference type="Proteomes" id="UP001201262"/>
    </source>
</evidence>
<organism evidence="8 9">
    <name type="scientific">Talaromyces proteolyticus</name>
    <dbReference type="NCBI Taxonomy" id="1131652"/>
    <lineage>
        <taxon>Eukaryota</taxon>
        <taxon>Fungi</taxon>
        <taxon>Dikarya</taxon>
        <taxon>Ascomycota</taxon>
        <taxon>Pezizomycotina</taxon>
        <taxon>Eurotiomycetes</taxon>
        <taxon>Eurotiomycetidae</taxon>
        <taxon>Eurotiales</taxon>
        <taxon>Trichocomaceae</taxon>
        <taxon>Talaromyces</taxon>
        <taxon>Talaromyces sect. Bacilispori</taxon>
    </lineage>
</organism>
<dbReference type="InterPro" id="IPR001613">
    <property type="entry name" value="Flavin_amine_oxidase"/>
</dbReference>
<reference evidence="8" key="1">
    <citation type="submission" date="2021-12" db="EMBL/GenBank/DDBJ databases">
        <title>Convergent genome expansion in fungi linked to evolution of root-endophyte symbiosis.</title>
        <authorList>
            <consortium name="DOE Joint Genome Institute"/>
            <person name="Ke Y.-H."/>
            <person name="Bonito G."/>
            <person name="Liao H.-L."/>
            <person name="Looney B."/>
            <person name="Rojas-Flechas A."/>
            <person name="Nash J."/>
            <person name="Hameed K."/>
            <person name="Schadt C."/>
            <person name="Martin F."/>
            <person name="Crous P.W."/>
            <person name="Miettinen O."/>
            <person name="Magnuson J.K."/>
            <person name="Labbe J."/>
            <person name="Jacobson D."/>
            <person name="Doktycz M.J."/>
            <person name="Veneault-Fourrey C."/>
            <person name="Kuo A."/>
            <person name="Mondo S."/>
            <person name="Calhoun S."/>
            <person name="Riley R."/>
            <person name="Ohm R."/>
            <person name="LaButti K."/>
            <person name="Andreopoulos B."/>
            <person name="Pangilinan J."/>
            <person name="Nolan M."/>
            <person name="Tritt A."/>
            <person name="Clum A."/>
            <person name="Lipzen A."/>
            <person name="Daum C."/>
            <person name="Barry K."/>
            <person name="Grigoriev I.V."/>
            <person name="Vilgalys R."/>
        </authorList>
    </citation>
    <scope>NUCLEOTIDE SEQUENCE</scope>
    <source>
        <strain evidence="8">PMI_201</strain>
    </source>
</reference>
<comment type="catalytic activity">
    <reaction evidence="4">
        <text>a secondary aliphatic amine + O2 + H2O = a primary amine + an aldehyde + H2O2</text>
        <dbReference type="Rhea" id="RHEA:26414"/>
        <dbReference type="ChEBI" id="CHEBI:15377"/>
        <dbReference type="ChEBI" id="CHEBI:15379"/>
        <dbReference type="ChEBI" id="CHEBI:16240"/>
        <dbReference type="ChEBI" id="CHEBI:17478"/>
        <dbReference type="ChEBI" id="CHEBI:58855"/>
        <dbReference type="ChEBI" id="CHEBI:65296"/>
        <dbReference type="EC" id="1.4.3.4"/>
    </reaction>
</comment>
<evidence type="ECO:0000256" key="4">
    <source>
        <dbReference type="ARBA" id="ARBA00048448"/>
    </source>
</evidence>
<dbReference type="AlphaFoldDB" id="A0AAD4KDU5"/>
<name>A0AAD4KDU5_9EURO</name>
<sequence>MTTITADGYQYSPKSGLVFGLPTKACVSPPARNNKSDKLYDVIVVGAGYTGLIACRELALRGHNVLLIEARDRIGGRTFSAEFDGQHWDIGGTWVHWTMPFVFNEITRYGLVEQLQMRKMVNDSKPYLTLRLEDGRLINLSPEEDTRTRAKALTTFFNVDGAQGHLVMPNPHRHDFNKQAFYQFSRLSVKERMDQVRSELTDVEMAYLAATCINWCGMDLAKASFFDCMRWWSLAGYHPDGITHCAYSYKLECGQTGLARAIFADVCSFPNVAYTFKNPISKISRANGMVKVHTLSHECYSAKQLICTIPWAVLDTISFEPALPASMQTCIANVNMGNSTKIYAEVAGQEWDAWSYLAPPGNPQRSLGFAASVGSTPSGNSRMVLFGLRDELNRELFPDEDPEETMAALKRTNPELDVQRLVWHNWTKDQYAKGVWVMFRTAEAEKRLPILRESVGPIHFANADWAHGWRGYIDGAVEQGIDASGKVRKLLGADTGILRASM</sequence>
<keyword evidence="9" id="KW-1185">Reference proteome</keyword>
<evidence type="ECO:0000256" key="2">
    <source>
        <dbReference type="ARBA" id="ARBA00005995"/>
    </source>
</evidence>
<dbReference type="InterPro" id="IPR036188">
    <property type="entry name" value="FAD/NAD-bd_sf"/>
</dbReference>
<keyword evidence="6" id="KW-0274">FAD</keyword>
<accession>A0AAD4KDU5</accession>
<comment type="similarity">
    <text evidence="2 6">Belongs to the flavin monoamine oxidase family.</text>
</comment>
<comment type="cofactor">
    <cofactor evidence="1 6">
        <name>FAD</name>
        <dbReference type="ChEBI" id="CHEBI:57692"/>
    </cofactor>
</comment>